<dbReference type="GO" id="GO:0005829">
    <property type="term" value="C:cytosol"/>
    <property type="evidence" value="ECO:0007669"/>
    <property type="project" value="TreeGrafter"/>
</dbReference>
<protein>
    <recommendedName>
        <fullName evidence="4">Immunoglobulin-binding protein 1</fullName>
    </recommendedName>
</protein>
<proteinExistence type="predicted"/>
<evidence type="ECO:0000256" key="1">
    <source>
        <dbReference type="SAM" id="MobiDB-lite"/>
    </source>
</evidence>
<keyword evidence="3" id="KW-1185">Reference proteome</keyword>
<dbReference type="GO" id="GO:0035303">
    <property type="term" value="P:regulation of dephosphorylation"/>
    <property type="evidence" value="ECO:0007669"/>
    <property type="project" value="TreeGrafter"/>
</dbReference>
<dbReference type="GO" id="GO:0051721">
    <property type="term" value="F:protein phosphatase 2A binding"/>
    <property type="evidence" value="ECO:0007669"/>
    <property type="project" value="TreeGrafter"/>
</dbReference>
<evidence type="ECO:0008006" key="4">
    <source>
        <dbReference type="Google" id="ProtNLM"/>
    </source>
</evidence>
<reference evidence="2" key="1">
    <citation type="submission" date="2021-01" db="UniProtKB">
        <authorList>
            <consortium name="EnsemblMetazoa"/>
        </authorList>
    </citation>
    <scope>IDENTIFICATION</scope>
</reference>
<dbReference type="GeneID" id="136799451"/>
<dbReference type="Gene3D" id="1.25.40.540">
    <property type="entry name" value="TAP42-like family"/>
    <property type="match status" value="1"/>
</dbReference>
<feature type="compositionally biased region" description="Acidic residues" evidence="1">
    <location>
        <begin position="295"/>
        <end position="307"/>
    </location>
</feature>
<feature type="compositionally biased region" description="Basic and acidic residues" evidence="1">
    <location>
        <begin position="308"/>
        <end position="335"/>
    </location>
</feature>
<accession>A0A7M5UQK2</accession>
<organism evidence="2 3">
    <name type="scientific">Clytia hemisphaerica</name>
    <dbReference type="NCBI Taxonomy" id="252671"/>
    <lineage>
        <taxon>Eukaryota</taxon>
        <taxon>Metazoa</taxon>
        <taxon>Cnidaria</taxon>
        <taxon>Hydrozoa</taxon>
        <taxon>Hydroidolina</taxon>
        <taxon>Leptothecata</taxon>
        <taxon>Obeliida</taxon>
        <taxon>Clytiidae</taxon>
        <taxon>Clytia</taxon>
    </lineage>
</organism>
<evidence type="ECO:0000313" key="2">
    <source>
        <dbReference type="EnsemblMetazoa" id="CLYHEMP001018.1"/>
    </source>
</evidence>
<dbReference type="Proteomes" id="UP000594262">
    <property type="component" value="Unplaced"/>
</dbReference>
<dbReference type="InterPro" id="IPR038511">
    <property type="entry name" value="TAP42/TAP46-like_sf"/>
</dbReference>
<dbReference type="InterPro" id="IPR007304">
    <property type="entry name" value="TAP46-like"/>
</dbReference>
<dbReference type="AlphaFoldDB" id="A0A7M5UQK2"/>
<sequence length="335" mass="39317">MSELNSLKNDGQNLPQLFKKGWKDFLEIEDSSEPSNSDSYQKKTKLCIETFIKCTHMVNILGLFSSNEHIDEISTETISFLLLPAFLGELSLKLISDERKLSVKTALVYFRSFLKHCQDYQITNKKLSHYIEDQSEEEKKPDTDTIRNKIREEKISRFKENKLLENSIKIIQDRLEKNEISVDESATREHYMNWIKLWINRAVENVDSIKSEMDILEHMEKLKMGKIKPQPPKEVKPLKPILITREMLQNQVFGAGYRNLPTMSQEEYFEKELREGKIVQDYNSKSKGGASGSTAEDEKDEDRDEHDEEKLKKAREWDEWKDTHRRGEGNKERHG</sequence>
<evidence type="ECO:0000313" key="3">
    <source>
        <dbReference type="Proteomes" id="UP000594262"/>
    </source>
</evidence>
<dbReference type="RefSeq" id="XP_066912261.1">
    <property type="nucleotide sequence ID" value="XM_067056160.1"/>
</dbReference>
<dbReference type="PANTHER" id="PTHR10933:SF9">
    <property type="entry name" value="IMMUNOGLOBULIN-BINDING PROTEIN 1"/>
    <property type="match status" value="1"/>
</dbReference>
<dbReference type="GO" id="GO:0009966">
    <property type="term" value="P:regulation of signal transduction"/>
    <property type="evidence" value="ECO:0007669"/>
    <property type="project" value="InterPro"/>
</dbReference>
<feature type="region of interest" description="Disordered" evidence="1">
    <location>
        <begin position="280"/>
        <end position="335"/>
    </location>
</feature>
<dbReference type="PANTHER" id="PTHR10933">
    <property type="entry name" value="IMMUNOGLOBULIN-BINDING PROTEIN 1"/>
    <property type="match status" value="1"/>
</dbReference>
<name>A0A7M5UQK2_9CNID</name>
<dbReference type="Pfam" id="PF04177">
    <property type="entry name" value="TAP42"/>
    <property type="match status" value="1"/>
</dbReference>
<dbReference type="OrthoDB" id="10261753at2759"/>
<dbReference type="EnsemblMetazoa" id="CLYHEMT001018.1">
    <property type="protein sequence ID" value="CLYHEMP001018.1"/>
    <property type="gene ID" value="CLYHEMG001018"/>
</dbReference>